<accession>A0ABP5JKE9</accession>
<evidence type="ECO:0000313" key="1">
    <source>
        <dbReference type="EMBL" id="GAA2119274.1"/>
    </source>
</evidence>
<dbReference type="RefSeq" id="WP_344557739.1">
    <property type="nucleotide sequence ID" value="NZ_BAAANS010000067.1"/>
</dbReference>
<protein>
    <submittedName>
        <fullName evidence="1">Uncharacterized protein</fullName>
    </submittedName>
</protein>
<comment type="caution">
    <text evidence="1">The sequence shown here is derived from an EMBL/GenBank/DDBJ whole genome shotgun (WGS) entry which is preliminary data.</text>
</comment>
<reference evidence="2" key="1">
    <citation type="journal article" date="2019" name="Int. J. Syst. Evol. Microbiol.">
        <title>The Global Catalogue of Microorganisms (GCM) 10K type strain sequencing project: providing services to taxonomists for standard genome sequencing and annotation.</title>
        <authorList>
            <consortium name="The Broad Institute Genomics Platform"/>
            <consortium name="The Broad Institute Genome Sequencing Center for Infectious Disease"/>
            <person name="Wu L."/>
            <person name="Ma J."/>
        </authorList>
    </citation>
    <scope>NUCLEOTIDE SEQUENCE [LARGE SCALE GENOMIC DNA]</scope>
    <source>
        <strain evidence="2">JCM 14559</strain>
    </source>
</reference>
<dbReference type="EMBL" id="BAAANS010000067">
    <property type="protein sequence ID" value="GAA2119274.1"/>
    <property type="molecule type" value="Genomic_DNA"/>
</dbReference>
<name>A0ABP5JKE9_9ACTN</name>
<proteinExistence type="predicted"/>
<keyword evidence="2" id="KW-1185">Reference proteome</keyword>
<sequence length="41" mass="5070">MTDRLRQIKHATNTLRTHQRYTVLVLRHDARAYPNRYVEQF</sequence>
<evidence type="ECO:0000313" key="2">
    <source>
        <dbReference type="Proteomes" id="UP001500897"/>
    </source>
</evidence>
<gene>
    <name evidence="1" type="ORF">GCM10009759_67190</name>
</gene>
<organism evidence="1 2">
    <name type="scientific">Kitasatospora saccharophila</name>
    <dbReference type="NCBI Taxonomy" id="407973"/>
    <lineage>
        <taxon>Bacteria</taxon>
        <taxon>Bacillati</taxon>
        <taxon>Actinomycetota</taxon>
        <taxon>Actinomycetes</taxon>
        <taxon>Kitasatosporales</taxon>
        <taxon>Streptomycetaceae</taxon>
        <taxon>Kitasatospora</taxon>
    </lineage>
</organism>
<dbReference type="Proteomes" id="UP001500897">
    <property type="component" value="Unassembled WGS sequence"/>
</dbReference>